<evidence type="ECO:0000313" key="1">
    <source>
        <dbReference type="EMBL" id="NMF00863.1"/>
    </source>
</evidence>
<dbReference type="Proteomes" id="UP000561326">
    <property type="component" value="Unassembled WGS sequence"/>
</dbReference>
<protein>
    <submittedName>
        <fullName evidence="1">Uncharacterized protein</fullName>
    </submittedName>
</protein>
<proteinExistence type="predicted"/>
<evidence type="ECO:0000313" key="2">
    <source>
        <dbReference type="Proteomes" id="UP000561326"/>
    </source>
</evidence>
<dbReference type="AlphaFoldDB" id="A0A848D3X8"/>
<sequence length="56" mass="6558">MIEEGLENDTTRDARTATFIDTFLVKLHMLILSLAQEHHRHKIKIPPENASEEFLR</sequence>
<name>A0A848D3X8_ANEAE</name>
<gene>
    <name evidence="1" type="ORF">HF838_21815</name>
</gene>
<accession>A0A848D3X8</accession>
<comment type="caution">
    <text evidence="1">The sequence shown here is derived from an EMBL/GenBank/DDBJ whole genome shotgun (WGS) entry which is preliminary data.</text>
</comment>
<reference evidence="1 2" key="1">
    <citation type="submission" date="2020-04" db="EMBL/GenBank/DDBJ databases">
        <authorList>
            <person name="Hitch T.C.A."/>
            <person name="Wylensek D."/>
            <person name="Clavel T."/>
        </authorList>
    </citation>
    <scope>NUCLEOTIDE SEQUENCE [LARGE SCALE GENOMIC DNA]</scope>
    <source>
        <strain evidence="1 2">WB01_D5_05</strain>
    </source>
</reference>
<dbReference type="RefSeq" id="WP_168976400.1">
    <property type="nucleotide sequence ID" value="NZ_JABAGO010000056.1"/>
</dbReference>
<organism evidence="1 2">
    <name type="scientific">Aneurinibacillus aneurinilyticus</name>
    <name type="common">Bacillus aneurinolyticus</name>
    <dbReference type="NCBI Taxonomy" id="1391"/>
    <lineage>
        <taxon>Bacteria</taxon>
        <taxon>Bacillati</taxon>
        <taxon>Bacillota</taxon>
        <taxon>Bacilli</taxon>
        <taxon>Bacillales</taxon>
        <taxon>Paenibacillaceae</taxon>
        <taxon>Aneurinibacillus group</taxon>
        <taxon>Aneurinibacillus</taxon>
    </lineage>
</organism>
<dbReference type="EMBL" id="JABAGO010000056">
    <property type="protein sequence ID" value="NMF00863.1"/>
    <property type="molecule type" value="Genomic_DNA"/>
</dbReference>